<dbReference type="InterPro" id="IPR017441">
    <property type="entry name" value="Protein_kinase_ATP_BS"/>
</dbReference>
<sequence>MVAAPTIQTQTLPDVMLDQGCWGVLVPLDTSIKPILFNTSSDDNGMHTFSILYGDPKIPGGLQINPDPGGLLALIQRTRIARRAAWSAPRLHRSQVPGSSKRSSTFTSRRVLRRFSGPRRVGRAPNNGCVLSHEGIGHHHCTFRWKGNEGTGPDGRDMKVSVKALVGSSVVVGTTVLPADQRYSLPPGCLLSFGSHNANNRYIFQYPIPNAGVYDRYQLGGVTLTTTSAFSIGQGGFGVVCLARERATDAVFACKIVNAAKFADGPEILDRLRGEAEILANTDHEKFCKLFSVHEIGPIIWLVTEYIAGGTLSDLIESEGGLSEEYTIRLMRDACIAVGYLHSVGITHRDLKPDNIMLVKTHPIRLKLIDMGLAMFGDCLKTICGTPRYMAPEVLQVSNTPYDAKSDCFSLAATAWNAITYNAPSFKGKRGEAQLISTVLRDLAFSDETIDWLQRMLAKNPGDRMTIPEALDHPWLRISTDSPAPEVHSSDAGVADPQLNYYSHSTLHTPAHAVSYTAGLQSNDASQLGNPQASSTLLVPGRYPLPHHTSIRSDATSQHLGASGYEASEGSNNSSSKFSSWYHVAPNPEEGA</sequence>
<dbReference type="InterPro" id="IPR011009">
    <property type="entry name" value="Kinase-like_dom_sf"/>
</dbReference>
<dbReference type="EMBL" id="CYGV01000535">
    <property type="protein sequence ID" value="CUA68720.1"/>
    <property type="molecule type" value="Genomic_DNA"/>
</dbReference>
<dbReference type="InterPro" id="IPR008271">
    <property type="entry name" value="Ser/Thr_kinase_AS"/>
</dbReference>
<dbReference type="GO" id="GO:0005524">
    <property type="term" value="F:ATP binding"/>
    <property type="evidence" value="ECO:0007669"/>
    <property type="project" value="UniProtKB-UniRule"/>
</dbReference>
<feature type="region of interest" description="Disordered" evidence="8">
    <location>
        <begin position="524"/>
        <end position="592"/>
    </location>
</feature>
<organism evidence="10 11">
    <name type="scientific">Rhizoctonia solani</name>
    <dbReference type="NCBI Taxonomy" id="456999"/>
    <lineage>
        <taxon>Eukaryota</taxon>
        <taxon>Fungi</taxon>
        <taxon>Dikarya</taxon>
        <taxon>Basidiomycota</taxon>
        <taxon>Agaricomycotina</taxon>
        <taxon>Agaricomycetes</taxon>
        <taxon>Cantharellales</taxon>
        <taxon>Ceratobasidiaceae</taxon>
        <taxon>Rhizoctonia</taxon>
    </lineage>
</organism>
<dbReference type="PANTHER" id="PTHR24348:SF22">
    <property type="entry name" value="NON-SPECIFIC SERINE_THREONINE PROTEIN KINASE"/>
    <property type="match status" value="1"/>
</dbReference>
<keyword evidence="11" id="KW-1185">Reference proteome</keyword>
<feature type="binding site" evidence="7">
    <location>
        <position position="255"/>
    </location>
    <ligand>
        <name>ATP</name>
        <dbReference type="ChEBI" id="CHEBI:30616"/>
    </ligand>
</feature>
<protein>
    <recommendedName>
        <fullName evidence="2">non-specific serine/threonine protein kinase</fullName>
        <ecNumber evidence="2">2.7.11.1</ecNumber>
    </recommendedName>
</protein>
<evidence type="ECO:0000256" key="1">
    <source>
        <dbReference type="ARBA" id="ARBA00005575"/>
    </source>
</evidence>
<gene>
    <name evidence="10" type="primary">KIN</name>
    <name evidence="10" type="ORF">RSOLAG22IIIB_08089</name>
</gene>
<name>A0A0K6FR23_9AGAM</name>
<dbReference type="GO" id="GO:0005829">
    <property type="term" value="C:cytosol"/>
    <property type="evidence" value="ECO:0007669"/>
    <property type="project" value="TreeGrafter"/>
</dbReference>
<proteinExistence type="inferred from homology"/>
<dbReference type="AlphaFoldDB" id="A0A0K6FR23"/>
<feature type="compositionally biased region" description="Low complexity" evidence="8">
    <location>
        <begin position="563"/>
        <end position="580"/>
    </location>
</feature>
<dbReference type="SUPFAM" id="SSF56112">
    <property type="entry name" value="Protein kinase-like (PK-like)"/>
    <property type="match status" value="1"/>
</dbReference>
<evidence type="ECO:0000256" key="3">
    <source>
        <dbReference type="ARBA" id="ARBA00022679"/>
    </source>
</evidence>
<dbReference type="SUPFAM" id="SSF49879">
    <property type="entry name" value="SMAD/FHA domain"/>
    <property type="match status" value="1"/>
</dbReference>
<feature type="domain" description="Protein kinase" evidence="9">
    <location>
        <begin position="226"/>
        <end position="476"/>
    </location>
</feature>
<dbReference type="Proteomes" id="UP000044841">
    <property type="component" value="Unassembled WGS sequence"/>
</dbReference>
<dbReference type="PANTHER" id="PTHR24348">
    <property type="entry name" value="SERINE/THREONINE-PROTEIN KINASE UNC-51-RELATED"/>
    <property type="match status" value="1"/>
</dbReference>
<dbReference type="GO" id="GO:0005776">
    <property type="term" value="C:autophagosome"/>
    <property type="evidence" value="ECO:0007669"/>
    <property type="project" value="TreeGrafter"/>
</dbReference>
<dbReference type="Pfam" id="PF00498">
    <property type="entry name" value="FHA"/>
    <property type="match status" value="1"/>
</dbReference>
<evidence type="ECO:0000256" key="5">
    <source>
        <dbReference type="ARBA" id="ARBA00022777"/>
    </source>
</evidence>
<evidence type="ECO:0000256" key="2">
    <source>
        <dbReference type="ARBA" id="ARBA00012513"/>
    </source>
</evidence>
<dbReference type="EC" id="2.7.11.1" evidence="2"/>
<dbReference type="InterPro" id="IPR000719">
    <property type="entry name" value="Prot_kinase_dom"/>
</dbReference>
<evidence type="ECO:0000256" key="7">
    <source>
        <dbReference type="PROSITE-ProRule" id="PRU10141"/>
    </source>
</evidence>
<dbReference type="GO" id="GO:0004674">
    <property type="term" value="F:protein serine/threonine kinase activity"/>
    <property type="evidence" value="ECO:0007669"/>
    <property type="project" value="UniProtKB-EC"/>
</dbReference>
<keyword evidence="3" id="KW-0808">Transferase</keyword>
<dbReference type="CDD" id="cd00060">
    <property type="entry name" value="FHA"/>
    <property type="match status" value="1"/>
</dbReference>
<dbReference type="InterPro" id="IPR008984">
    <property type="entry name" value="SMAD_FHA_dom_sf"/>
</dbReference>
<dbReference type="FunFam" id="1.10.510.10:FF:000571">
    <property type="entry name" value="Maternal embryonic leucine zipper kinase"/>
    <property type="match status" value="1"/>
</dbReference>
<accession>A0A0K6FR23</accession>
<feature type="compositionally biased region" description="Polar residues" evidence="8">
    <location>
        <begin position="524"/>
        <end position="537"/>
    </location>
</feature>
<evidence type="ECO:0000256" key="4">
    <source>
        <dbReference type="ARBA" id="ARBA00022741"/>
    </source>
</evidence>
<dbReference type="Gene3D" id="1.10.510.10">
    <property type="entry name" value="Transferase(Phosphotransferase) domain 1"/>
    <property type="match status" value="1"/>
</dbReference>
<dbReference type="GO" id="GO:0016020">
    <property type="term" value="C:membrane"/>
    <property type="evidence" value="ECO:0007669"/>
    <property type="project" value="TreeGrafter"/>
</dbReference>
<dbReference type="GO" id="GO:0010506">
    <property type="term" value="P:regulation of autophagy"/>
    <property type="evidence" value="ECO:0007669"/>
    <property type="project" value="InterPro"/>
</dbReference>
<evidence type="ECO:0000259" key="9">
    <source>
        <dbReference type="PROSITE" id="PS50011"/>
    </source>
</evidence>
<keyword evidence="6 7" id="KW-0067">ATP-binding</keyword>
<evidence type="ECO:0000256" key="8">
    <source>
        <dbReference type="SAM" id="MobiDB-lite"/>
    </source>
</evidence>
<dbReference type="PROSITE" id="PS00107">
    <property type="entry name" value="PROTEIN_KINASE_ATP"/>
    <property type="match status" value="1"/>
</dbReference>
<dbReference type="Pfam" id="PF00069">
    <property type="entry name" value="Pkinase"/>
    <property type="match status" value="1"/>
</dbReference>
<evidence type="ECO:0000256" key="6">
    <source>
        <dbReference type="ARBA" id="ARBA00022840"/>
    </source>
</evidence>
<keyword evidence="4 7" id="KW-0547">Nucleotide-binding</keyword>
<dbReference type="PROSITE" id="PS50011">
    <property type="entry name" value="PROTEIN_KINASE_DOM"/>
    <property type="match status" value="1"/>
</dbReference>
<dbReference type="PROSITE" id="PS00108">
    <property type="entry name" value="PROTEIN_KINASE_ST"/>
    <property type="match status" value="1"/>
</dbReference>
<reference evidence="10 11" key="1">
    <citation type="submission" date="2015-07" db="EMBL/GenBank/DDBJ databases">
        <authorList>
            <person name="Noorani M."/>
        </authorList>
    </citation>
    <scope>NUCLEOTIDE SEQUENCE [LARGE SCALE GENOMIC DNA]</scope>
    <source>
        <strain evidence="10">BBA 69670</strain>
    </source>
</reference>
<dbReference type="InterPro" id="IPR045269">
    <property type="entry name" value="Atg1-like"/>
</dbReference>
<dbReference type="InterPro" id="IPR000253">
    <property type="entry name" value="FHA_dom"/>
</dbReference>
<evidence type="ECO:0000313" key="10">
    <source>
        <dbReference type="EMBL" id="CUA68720.1"/>
    </source>
</evidence>
<dbReference type="SMART" id="SM00220">
    <property type="entry name" value="S_TKc"/>
    <property type="match status" value="1"/>
</dbReference>
<dbReference type="GO" id="GO:0000407">
    <property type="term" value="C:phagophore assembly site"/>
    <property type="evidence" value="ECO:0007669"/>
    <property type="project" value="TreeGrafter"/>
</dbReference>
<dbReference type="GO" id="GO:0000045">
    <property type="term" value="P:autophagosome assembly"/>
    <property type="evidence" value="ECO:0007669"/>
    <property type="project" value="TreeGrafter"/>
</dbReference>
<keyword evidence="5 10" id="KW-0418">Kinase</keyword>
<comment type="similarity">
    <text evidence="1">Belongs to the protein kinase superfamily. CAMK Ser/Thr protein kinase family. CHEK2 subfamily.</text>
</comment>
<evidence type="ECO:0000313" key="11">
    <source>
        <dbReference type="Proteomes" id="UP000044841"/>
    </source>
</evidence>